<dbReference type="InterPro" id="IPR001223">
    <property type="entry name" value="Glyco_hydro18_cat"/>
</dbReference>
<dbReference type="Pfam" id="PF00704">
    <property type="entry name" value="Glyco_hydro_18"/>
    <property type="match status" value="1"/>
</dbReference>
<dbReference type="PROSITE" id="PS51910">
    <property type="entry name" value="GH18_2"/>
    <property type="match status" value="1"/>
</dbReference>
<dbReference type="InterPro" id="IPR029070">
    <property type="entry name" value="Chitinase_insertion_sf"/>
</dbReference>
<accession>A0ABT4GFP7</accession>
<comment type="caution">
    <text evidence="3">The sequence shown here is derived from an EMBL/GenBank/DDBJ whole genome shotgun (WGS) entry which is preliminary data.</text>
</comment>
<dbReference type="GO" id="GO:0016787">
    <property type="term" value="F:hydrolase activity"/>
    <property type="evidence" value="ECO:0007669"/>
    <property type="project" value="UniProtKB-KW"/>
</dbReference>
<dbReference type="SUPFAM" id="SSF51445">
    <property type="entry name" value="(Trans)glycosidases"/>
    <property type="match status" value="1"/>
</dbReference>
<keyword evidence="1" id="KW-0732">Signal</keyword>
<dbReference type="Gene3D" id="3.20.20.80">
    <property type="entry name" value="Glycosidases"/>
    <property type="match status" value="1"/>
</dbReference>
<dbReference type="RefSeq" id="WP_268616513.1">
    <property type="nucleotide sequence ID" value="NZ_JAMDMX010000059.1"/>
</dbReference>
<evidence type="ECO:0000313" key="4">
    <source>
        <dbReference type="Proteomes" id="UP001527099"/>
    </source>
</evidence>
<dbReference type="PANTHER" id="PTHR46066">
    <property type="entry name" value="CHITINASE DOMAIN-CONTAINING PROTEIN 1 FAMILY MEMBER"/>
    <property type="match status" value="1"/>
</dbReference>
<name>A0ABT4GFP7_9BACL</name>
<proteinExistence type="predicted"/>
<organism evidence="3 4">
    <name type="scientific">Paenibacillus alginolyticus</name>
    <dbReference type="NCBI Taxonomy" id="59839"/>
    <lineage>
        <taxon>Bacteria</taxon>
        <taxon>Bacillati</taxon>
        <taxon>Bacillota</taxon>
        <taxon>Bacilli</taxon>
        <taxon>Bacillales</taxon>
        <taxon>Paenibacillaceae</taxon>
        <taxon>Paenibacillus</taxon>
    </lineage>
</organism>
<dbReference type="Gene3D" id="3.10.50.10">
    <property type="match status" value="1"/>
</dbReference>
<evidence type="ECO:0000313" key="3">
    <source>
        <dbReference type="EMBL" id="MCY9695005.1"/>
    </source>
</evidence>
<dbReference type="SMART" id="SM00636">
    <property type="entry name" value="Glyco_18"/>
    <property type="match status" value="1"/>
</dbReference>
<feature type="chain" id="PRO_5045249699" evidence="1">
    <location>
        <begin position="25"/>
        <end position="640"/>
    </location>
</feature>
<reference evidence="3 4" key="1">
    <citation type="submission" date="2022-05" db="EMBL/GenBank/DDBJ databases">
        <title>Genome Sequencing of Bee-Associated Microbes.</title>
        <authorList>
            <person name="Dunlap C."/>
        </authorList>
    </citation>
    <scope>NUCLEOTIDE SEQUENCE [LARGE SCALE GENOMIC DNA]</scope>
    <source>
        <strain evidence="3 4">NRRL B-14421</strain>
    </source>
</reference>
<dbReference type="PANTHER" id="PTHR46066:SF2">
    <property type="entry name" value="CHITINASE DOMAIN-CONTAINING PROTEIN 1"/>
    <property type="match status" value="1"/>
</dbReference>
<keyword evidence="4" id="KW-1185">Reference proteome</keyword>
<feature type="domain" description="GH18" evidence="2">
    <location>
        <begin position="326"/>
        <end position="640"/>
    </location>
</feature>
<dbReference type="InterPro" id="IPR011583">
    <property type="entry name" value="Chitinase_II/V-like_cat"/>
</dbReference>
<gene>
    <name evidence="3" type="ORF">M5X19_19175</name>
</gene>
<keyword evidence="3" id="KW-0378">Hydrolase</keyword>
<sequence length="640" mass="72447">MKIGKWMLTGTLILSMGVPNAVQAAGTVQSNPDKTTKYRVYQYNHVLMEFAAYGQAEAFAKGFSNSHVEEISTRKWLWNNFPRYQVFQLDASLPEWQFASLDAAVAEAKKWSYASVRDLQSTGWAWNNYPNFQVFQNEITQDSWKFPTLNEAVAEAKKWGGAHIIDLNSNKWIWDNISSDEKKALRTGELIYKVYQGTFSADNWEFASLEDAINEALKWGNSTVVNKNTKKTVYGNLKVYKVFQNDTFLQDFASLNEASDYARLWGHSSIFMDGRKIWNNYASYQVFQNTALIGEFKTIPEALSYSLQYSNSSVQTLDHRFLWDNFKKLQVWGWNGMAGGDAIKAHVTNTVGLDVDSPSYFELADAAGNLKDQSNADTVKWLQKNGYTVYPLVSNQFNATLTTQFLADSAAQDKFVKALVDRSVQLGVPGINVDFESLAGSDRNAFTAFIAKLTSYAHLNSLIVSIDLPRGSVKWNHLSAFDHEKLGSLVDYVVIMAYDQFWRGSTSAGSVAGLPWTDGGIQEFLSYGIPRDKIILGIPYYVREWKLDAAGALQSNRTLLMKDIPALLASKSTKQTWDNTYGQYRIEYQEDGFTYVFWLEDQATVKARLDMAKKYDIAGVAAWRLGYDQSDLWKLILQNK</sequence>
<evidence type="ECO:0000259" key="2">
    <source>
        <dbReference type="PROSITE" id="PS51910"/>
    </source>
</evidence>
<dbReference type="Proteomes" id="UP001527099">
    <property type="component" value="Unassembled WGS sequence"/>
</dbReference>
<protein>
    <submittedName>
        <fullName evidence="3">Glycosyl hydrolase family 18 protein</fullName>
    </submittedName>
</protein>
<dbReference type="InterPro" id="IPR017853">
    <property type="entry name" value="GH"/>
</dbReference>
<dbReference type="EMBL" id="JAMDMX010000059">
    <property type="protein sequence ID" value="MCY9695005.1"/>
    <property type="molecule type" value="Genomic_DNA"/>
</dbReference>
<feature type="signal peptide" evidence="1">
    <location>
        <begin position="1"/>
        <end position="24"/>
    </location>
</feature>
<evidence type="ECO:0000256" key="1">
    <source>
        <dbReference type="SAM" id="SignalP"/>
    </source>
</evidence>